<accession>A0A6A4NTP6</accession>
<reference evidence="3" key="1">
    <citation type="journal article" date="2020" name="Nat. Commun.">
        <title>Genome sequence of the cluster root forming white lupin.</title>
        <authorList>
            <person name="Hufnagel B."/>
            <person name="Marques A."/>
            <person name="Soriano A."/>
            <person name="Marques L."/>
            <person name="Divol F."/>
            <person name="Doumas P."/>
            <person name="Sallet E."/>
            <person name="Mancinotti D."/>
            <person name="Carrere S."/>
            <person name="Marande W."/>
            <person name="Arribat S."/>
            <person name="Keller J."/>
            <person name="Huneau C."/>
            <person name="Blein T."/>
            <person name="Aime D."/>
            <person name="Laguerre M."/>
            <person name="Taylor J."/>
            <person name="Schubert V."/>
            <person name="Nelson M."/>
            <person name="Geu-Flores F."/>
            <person name="Crespi M."/>
            <person name="Gallardo-Guerrero K."/>
            <person name="Delaux P.-M."/>
            <person name="Salse J."/>
            <person name="Berges H."/>
            <person name="Guyot R."/>
            <person name="Gouzy J."/>
            <person name="Peret B."/>
        </authorList>
    </citation>
    <scope>NUCLEOTIDE SEQUENCE [LARGE SCALE GENOMIC DNA]</scope>
    <source>
        <strain evidence="3">cv. Amiga</strain>
    </source>
</reference>
<evidence type="ECO:0000256" key="1">
    <source>
        <dbReference type="SAM" id="MobiDB-lite"/>
    </source>
</evidence>
<organism evidence="2 3">
    <name type="scientific">Lupinus albus</name>
    <name type="common">White lupine</name>
    <name type="synonym">Lupinus termis</name>
    <dbReference type="NCBI Taxonomy" id="3870"/>
    <lineage>
        <taxon>Eukaryota</taxon>
        <taxon>Viridiplantae</taxon>
        <taxon>Streptophyta</taxon>
        <taxon>Embryophyta</taxon>
        <taxon>Tracheophyta</taxon>
        <taxon>Spermatophyta</taxon>
        <taxon>Magnoliopsida</taxon>
        <taxon>eudicotyledons</taxon>
        <taxon>Gunneridae</taxon>
        <taxon>Pentapetalae</taxon>
        <taxon>rosids</taxon>
        <taxon>fabids</taxon>
        <taxon>Fabales</taxon>
        <taxon>Fabaceae</taxon>
        <taxon>Papilionoideae</taxon>
        <taxon>50 kb inversion clade</taxon>
        <taxon>genistoids sensu lato</taxon>
        <taxon>core genistoids</taxon>
        <taxon>Genisteae</taxon>
        <taxon>Lupinus</taxon>
    </lineage>
</organism>
<dbReference type="AlphaFoldDB" id="A0A6A4NTP6"/>
<dbReference type="EMBL" id="WOCE01000019">
    <property type="protein sequence ID" value="KAE9592762.1"/>
    <property type="molecule type" value="Genomic_DNA"/>
</dbReference>
<feature type="compositionally biased region" description="Polar residues" evidence="1">
    <location>
        <begin position="41"/>
        <end position="50"/>
    </location>
</feature>
<evidence type="ECO:0000313" key="2">
    <source>
        <dbReference type="EMBL" id="KAE9592762.1"/>
    </source>
</evidence>
<dbReference type="Proteomes" id="UP000447434">
    <property type="component" value="Chromosome 19"/>
</dbReference>
<comment type="caution">
    <text evidence="2">The sequence shown here is derived from an EMBL/GenBank/DDBJ whole genome shotgun (WGS) entry which is preliminary data.</text>
</comment>
<sequence length="62" mass="7098">MDFQMASEFQDRHTLSDMMSSNQKRKKQSFIRKILTMKNRNGKTIGTGSVDSPGELFHGNSF</sequence>
<keyword evidence="3" id="KW-1185">Reference proteome</keyword>
<protein>
    <submittedName>
        <fullName evidence="2">Uncharacterized protein</fullName>
    </submittedName>
</protein>
<proteinExistence type="predicted"/>
<feature type="region of interest" description="Disordered" evidence="1">
    <location>
        <begin position="41"/>
        <end position="62"/>
    </location>
</feature>
<evidence type="ECO:0000313" key="3">
    <source>
        <dbReference type="Proteomes" id="UP000447434"/>
    </source>
</evidence>
<name>A0A6A4NTP6_LUPAL</name>
<feature type="region of interest" description="Disordered" evidence="1">
    <location>
        <begin position="1"/>
        <end position="28"/>
    </location>
</feature>
<gene>
    <name evidence="2" type="ORF">Lalb_Chr19g0132661</name>
</gene>